<protein>
    <submittedName>
        <fullName evidence="1">Uncharacterized protein</fullName>
    </submittedName>
</protein>
<accession>A0A0N1HMR0</accession>
<dbReference type="EMBL" id="LFJN01000033">
    <property type="protein sequence ID" value="KPI36116.1"/>
    <property type="molecule type" value="Genomic_DNA"/>
</dbReference>
<comment type="caution">
    <text evidence="1">The sequence shown here is derived from an EMBL/GenBank/DDBJ whole genome shotgun (WGS) entry which is preliminary data.</text>
</comment>
<name>A0A0N1HMR0_9EURO</name>
<dbReference type="Proteomes" id="UP000038010">
    <property type="component" value="Unassembled WGS sequence"/>
</dbReference>
<organism evidence="1 2">
    <name type="scientific">Cyphellophora attinorum</name>
    <dbReference type="NCBI Taxonomy" id="1664694"/>
    <lineage>
        <taxon>Eukaryota</taxon>
        <taxon>Fungi</taxon>
        <taxon>Dikarya</taxon>
        <taxon>Ascomycota</taxon>
        <taxon>Pezizomycotina</taxon>
        <taxon>Eurotiomycetes</taxon>
        <taxon>Chaetothyriomycetidae</taxon>
        <taxon>Chaetothyriales</taxon>
        <taxon>Cyphellophoraceae</taxon>
        <taxon>Cyphellophora</taxon>
    </lineage>
</organism>
<proteinExistence type="predicted"/>
<evidence type="ECO:0000313" key="2">
    <source>
        <dbReference type="Proteomes" id="UP000038010"/>
    </source>
</evidence>
<dbReference type="AlphaFoldDB" id="A0A0N1HMR0"/>
<keyword evidence="2" id="KW-1185">Reference proteome</keyword>
<gene>
    <name evidence="1" type="ORF">AB675_8850</name>
</gene>
<dbReference type="GeneID" id="28741213"/>
<evidence type="ECO:0000313" key="1">
    <source>
        <dbReference type="EMBL" id="KPI36116.1"/>
    </source>
</evidence>
<dbReference type="RefSeq" id="XP_017996079.1">
    <property type="nucleotide sequence ID" value="XM_018149333.1"/>
</dbReference>
<dbReference type="VEuPathDB" id="FungiDB:AB675_8850"/>
<reference evidence="1 2" key="1">
    <citation type="submission" date="2015-06" db="EMBL/GenBank/DDBJ databases">
        <title>Draft genome of the ant-associated black yeast Phialophora attae CBS 131958.</title>
        <authorList>
            <person name="Moreno L.F."/>
            <person name="Stielow B.J."/>
            <person name="de Hoog S."/>
            <person name="Vicente V.A."/>
            <person name="Weiss V.A."/>
            <person name="de Vries M."/>
            <person name="Cruz L.M."/>
            <person name="Souza E.M."/>
        </authorList>
    </citation>
    <scope>NUCLEOTIDE SEQUENCE [LARGE SCALE GENOMIC DNA]</scope>
    <source>
        <strain evidence="1 2">CBS 131958</strain>
    </source>
</reference>
<sequence>MENDAIVSRPVFLAYEPKQSNRGSAAGKSAALSHAASISWQRRLQQKRKKAQSTVQPGQKQARLQLAGTYDCIYATDRTPLQPHSLLPRPSALPSALVHGNNDPFNCGAVPMTAEVNGLIAFWRDHVFRAAKDCRSETHEVVEGMIRSDLLGLQDSVSAEAFLLSASTVKKVYTRKDDFQLTAEELHRKQRTIAQLRRALDTANDNFTAILRTVSSMYCAAMFSQQFEEAEMHQTQWERLMEFVSDNDAASKTVVEPMYLRFFVFGMNSAIFCSNPAVAERHTIRHVETVLMPFAQWAAYQASLGSRLPHGRSEMTRKNEEALRCIRAAVRRQRGDDSGCLQPWTLNDFFIRVTQAMAFFRLARRFRTDEPDDPVLPSAIDAAVLCTIFVICTTTVFSFRNGRASQSMTDRMRAASAMRSHKQCLEAVLLCQDPCYEDRCALLWALYVGAAWETRVELTGKGEIEWQPWYQAHLSIKVAEMGISDWNCFIVIVESFCRMESVSNAATEIGDIICAGFDIVDAARASGRASVTSEMERLLFPWTDSVKPEPRHASTIQCGQPD</sequence>